<feature type="compositionally biased region" description="Low complexity" evidence="1">
    <location>
        <begin position="71"/>
        <end position="87"/>
    </location>
</feature>
<keyword evidence="2" id="KW-0812">Transmembrane</keyword>
<evidence type="ECO:0000256" key="1">
    <source>
        <dbReference type="SAM" id="MobiDB-lite"/>
    </source>
</evidence>
<feature type="transmembrane region" description="Helical" evidence="2">
    <location>
        <begin position="24"/>
        <end position="41"/>
    </location>
</feature>
<dbReference type="OrthoDB" id="426076at2759"/>
<keyword evidence="2" id="KW-1133">Transmembrane helix</keyword>
<keyword evidence="4" id="KW-1185">Reference proteome</keyword>
<name>A0A9N8DLW6_9STRA</name>
<evidence type="ECO:0000313" key="4">
    <source>
        <dbReference type="Proteomes" id="UP001153069"/>
    </source>
</evidence>
<feature type="region of interest" description="Disordered" evidence="1">
    <location>
        <begin position="71"/>
        <end position="120"/>
    </location>
</feature>
<feature type="compositionally biased region" description="Polar residues" evidence="1">
    <location>
        <begin position="101"/>
        <end position="112"/>
    </location>
</feature>
<proteinExistence type="predicted"/>
<dbReference type="EMBL" id="CAICTM010000153">
    <property type="protein sequence ID" value="CAB9503026.1"/>
    <property type="molecule type" value="Genomic_DNA"/>
</dbReference>
<dbReference type="SUPFAM" id="SSF53335">
    <property type="entry name" value="S-adenosyl-L-methionine-dependent methyltransferases"/>
    <property type="match status" value="1"/>
</dbReference>
<evidence type="ECO:0000313" key="3">
    <source>
        <dbReference type="EMBL" id="CAB9503026.1"/>
    </source>
</evidence>
<accession>A0A9N8DLW6</accession>
<evidence type="ECO:0000256" key="2">
    <source>
        <dbReference type="SAM" id="Phobius"/>
    </source>
</evidence>
<protein>
    <submittedName>
        <fullName evidence="3">2'-O-methyltransferase</fullName>
    </submittedName>
</protein>
<organism evidence="3 4">
    <name type="scientific">Seminavis robusta</name>
    <dbReference type="NCBI Taxonomy" id="568900"/>
    <lineage>
        <taxon>Eukaryota</taxon>
        <taxon>Sar</taxon>
        <taxon>Stramenopiles</taxon>
        <taxon>Ochrophyta</taxon>
        <taxon>Bacillariophyta</taxon>
        <taxon>Bacillariophyceae</taxon>
        <taxon>Bacillariophycidae</taxon>
        <taxon>Naviculales</taxon>
        <taxon>Naviculaceae</taxon>
        <taxon>Seminavis</taxon>
    </lineage>
</organism>
<dbReference type="Proteomes" id="UP001153069">
    <property type="component" value="Unassembled WGS sequence"/>
</dbReference>
<dbReference type="Gene3D" id="3.40.50.150">
    <property type="entry name" value="Vaccinia Virus protein VP39"/>
    <property type="match status" value="1"/>
</dbReference>
<dbReference type="AlphaFoldDB" id="A0A9N8DLW6"/>
<reference evidence="3" key="1">
    <citation type="submission" date="2020-06" db="EMBL/GenBank/DDBJ databases">
        <authorList>
            <consortium name="Plant Systems Biology data submission"/>
        </authorList>
    </citation>
    <scope>NUCLEOTIDE SEQUENCE</scope>
    <source>
        <strain evidence="3">D6</strain>
    </source>
</reference>
<gene>
    <name evidence="3" type="ORF">SEMRO_154_G069950.1</name>
</gene>
<sequence>MANRRVRLTRHKAATANGAAGRMAYLRWILFLATLGAIMVFQTTTSRINFQSWTEAATVLPDSSILLGGASSSSSSSSSSTTAVDSSQQQQGQHRSLLRGTDSQQEQQNDSHSNSHHMAFKSPDASHRIAHFRDTALKFEPITDKIGVHSEHRYHNMYGQYLLPYVATKPRMKFLEIGLGCNMEYGAGASVKVWKDLFPEADLWEAEYDGECVQKAKAKGQLDGLHPLVGDQADEGVLNQWIQESGGKFDIIIDDGGHSNCQMSNSFDKLWPELLPGGLYFIEDLHVSRARPRCNDALMTERILEWNEQLMYLTNSLGFKWKHKLPSDVLFVSCQAEACVIAKKKSEAINDPYKPHKRDV</sequence>
<comment type="caution">
    <text evidence="3">The sequence shown here is derived from an EMBL/GenBank/DDBJ whole genome shotgun (WGS) entry which is preliminary data.</text>
</comment>
<dbReference type="InterPro" id="IPR029063">
    <property type="entry name" value="SAM-dependent_MTases_sf"/>
</dbReference>
<keyword evidence="2" id="KW-0472">Membrane</keyword>